<evidence type="ECO:0000256" key="6">
    <source>
        <dbReference type="ARBA" id="ARBA00023015"/>
    </source>
</evidence>
<dbReference type="PANTHER" id="PTHR11447">
    <property type="entry name" value="CELLULAR TUMOR ANTIGEN P53"/>
    <property type="match status" value="1"/>
</dbReference>
<dbReference type="PANTHER" id="PTHR11447:SF16">
    <property type="entry name" value="P53 PROTEIN LONG FORM VARIANT 1"/>
    <property type="match status" value="1"/>
</dbReference>
<evidence type="ECO:0000256" key="8">
    <source>
        <dbReference type="ARBA" id="ARBA00023159"/>
    </source>
</evidence>
<accession>A0A6J1MCB0</accession>
<dbReference type="AlphaFoldDB" id="A0A6J1MCB0"/>
<reference evidence="18" key="1">
    <citation type="submission" date="2025-08" db="UniProtKB">
        <authorList>
            <consortium name="RefSeq"/>
        </authorList>
    </citation>
    <scope>IDENTIFICATION</scope>
    <source>
        <strain evidence="18">15085-1641.00</strain>
        <tissue evidence="18">Whole body</tissue>
    </source>
</reference>
<proteinExistence type="inferred from homology"/>
<evidence type="ECO:0000259" key="16">
    <source>
        <dbReference type="Pfam" id="PF11619"/>
    </source>
</evidence>
<keyword evidence="3" id="KW-0053">Apoptosis</keyword>
<evidence type="ECO:0000256" key="11">
    <source>
        <dbReference type="PIRSR" id="PIRSR602117-1"/>
    </source>
</evidence>
<dbReference type="OrthoDB" id="5915660at2759"/>
<evidence type="ECO:0000256" key="14">
    <source>
        <dbReference type="SAM" id="MobiDB-lite"/>
    </source>
</evidence>
<feature type="domain" description="Transcription factor p53 C-terminal Drosophila" evidence="16">
    <location>
        <begin position="325"/>
        <end position="391"/>
    </location>
</feature>
<dbReference type="InterPro" id="IPR038163">
    <property type="entry name" value="Dro_p53_C_sf"/>
</dbReference>
<keyword evidence="6" id="KW-0805">Transcription regulation</keyword>
<keyword evidence="17" id="KW-1185">Reference proteome</keyword>
<dbReference type="GO" id="GO:0046872">
    <property type="term" value="F:metal ion binding"/>
    <property type="evidence" value="ECO:0007669"/>
    <property type="project" value="UniProtKB-KW"/>
</dbReference>
<dbReference type="GeneID" id="111603481"/>
<feature type="binding site" evidence="11">
    <location>
        <position position="229"/>
    </location>
    <ligand>
        <name>Zn(2+)</name>
        <dbReference type="ChEBI" id="CHEBI:29105"/>
    </ligand>
</feature>
<gene>
    <name evidence="18" type="primary">LOC111603481</name>
</gene>
<dbReference type="GO" id="GO:0000978">
    <property type="term" value="F:RNA polymerase II cis-regulatory region sequence-specific DNA binding"/>
    <property type="evidence" value="ECO:0007669"/>
    <property type="project" value="TreeGrafter"/>
</dbReference>
<dbReference type="Proteomes" id="UP000504633">
    <property type="component" value="Unplaced"/>
</dbReference>
<dbReference type="InterPro" id="IPR002117">
    <property type="entry name" value="p53_tumour_suppressor"/>
</dbReference>
<feature type="domain" description="p53 DNA-binding" evidence="15">
    <location>
        <begin position="82"/>
        <end position="272"/>
    </location>
</feature>
<feature type="binding site" evidence="11">
    <location>
        <position position="225"/>
    </location>
    <ligand>
        <name>Zn(2+)</name>
        <dbReference type="ChEBI" id="CHEBI:29105"/>
    </ligand>
</feature>
<dbReference type="SUPFAM" id="SSF49417">
    <property type="entry name" value="p53-like transcription factors"/>
    <property type="match status" value="1"/>
</dbReference>
<evidence type="ECO:0000256" key="12">
    <source>
        <dbReference type="PIRSR" id="PIRSR602117-2"/>
    </source>
</evidence>
<dbReference type="InterPro" id="IPR008967">
    <property type="entry name" value="p53-like_TF_DNA-bd_sf"/>
</dbReference>
<evidence type="ECO:0000259" key="15">
    <source>
        <dbReference type="Pfam" id="PF00870"/>
    </source>
</evidence>
<dbReference type="InterPro" id="IPR011615">
    <property type="entry name" value="p53_DNA-bd"/>
</dbReference>
<evidence type="ECO:0000313" key="17">
    <source>
        <dbReference type="Proteomes" id="UP000504633"/>
    </source>
</evidence>
<dbReference type="KEGG" id="dhe:111603481"/>
<dbReference type="Pfam" id="PF11619">
    <property type="entry name" value="P53_C"/>
    <property type="match status" value="1"/>
</dbReference>
<evidence type="ECO:0000256" key="1">
    <source>
        <dbReference type="ARBA" id="ARBA00004123"/>
    </source>
</evidence>
<keyword evidence="5 11" id="KW-0862">Zinc</keyword>
<evidence type="ECO:0000256" key="9">
    <source>
        <dbReference type="ARBA" id="ARBA00023163"/>
    </source>
</evidence>
<evidence type="ECO:0000256" key="2">
    <source>
        <dbReference type="ARBA" id="ARBA00006167"/>
    </source>
</evidence>
<dbReference type="GO" id="GO:0006915">
    <property type="term" value="P:apoptotic process"/>
    <property type="evidence" value="ECO:0007669"/>
    <property type="project" value="UniProtKB-KW"/>
</dbReference>
<dbReference type="Pfam" id="PF00870">
    <property type="entry name" value="P53"/>
    <property type="match status" value="1"/>
</dbReference>
<evidence type="ECO:0000313" key="18">
    <source>
        <dbReference type="RefSeq" id="XP_023176840.1"/>
    </source>
</evidence>
<protein>
    <submittedName>
        <fullName evidence="18">Cellular tumor antigen p53 isoform X1</fullName>
    </submittedName>
</protein>
<comment type="subcellular location">
    <subcellularLocation>
        <location evidence="1">Nucleus</location>
    </subcellularLocation>
</comment>
<feature type="region of interest" description="Disordered" evidence="14">
    <location>
        <begin position="277"/>
        <end position="316"/>
    </location>
</feature>
<dbReference type="GO" id="GO:0000981">
    <property type="term" value="F:DNA-binding transcription factor activity, RNA polymerase II-specific"/>
    <property type="evidence" value="ECO:0007669"/>
    <property type="project" value="TreeGrafter"/>
</dbReference>
<keyword evidence="8" id="KW-0010">Activator</keyword>
<feature type="site" description="Interaction with DNA" evidence="12">
    <location>
        <position position="100"/>
    </location>
</feature>
<keyword evidence="9" id="KW-0804">Transcription</keyword>
<organism evidence="17 18">
    <name type="scientific">Drosophila hydei</name>
    <name type="common">Fruit fly</name>
    <dbReference type="NCBI Taxonomy" id="7224"/>
    <lineage>
        <taxon>Eukaryota</taxon>
        <taxon>Metazoa</taxon>
        <taxon>Ecdysozoa</taxon>
        <taxon>Arthropoda</taxon>
        <taxon>Hexapoda</taxon>
        <taxon>Insecta</taxon>
        <taxon>Pterygota</taxon>
        <taxon>Neoptera</taxon>
        <taxon>Endopterygota</taxon>
        <taxon>Diptera</taxon>
        <taxon>Brachycera</taxon>
        <taxon>Muscomorpha</taxon>
        <taxon>Ephydroidea</taxon>
        <taxon>Drosophilidae</taxon>
        <taxon>Drosophila</taxon>
    </lineage>
</organism>
<feature type="cross-link" description="Glycyl lysine isopeptide (Lys-Gly) (interchain with G-Cter in ubiquitin)" evidence="13">
    <location>
        <position position="275"/>
    </location>
</feature>
<dbReference type="CDD" id="cd08367">
    <property type="entry name" value="P53"/>
    <property type="match status" value="1"/>
</dbReference>
<evidence type="ECO:0000256" key="13">
    <source>
        <dbReference type="PIRSR" id="PIRSR602117-3"/>
    </source>
</evidence>
<keyword evidence="10" id="KW-0539">Nucleus</keyword>
<dbReference type="Gene3D" id="6.10.280.60">
    <property type="entry name" value="Transcription factor p53, C-terminal domain"/>
    <property type="match status" value="1"/>
</dbReference>
<feature type="binding site" evidence="11">
    <location>
        <position position="157"/>
    </location>
    <ligand>
        <name>Zn(2+)</name>
        <dbReference type="ChEBI" id="CHEBI:29105"/>
    </ligand>
</feature>
<evidence type="ECO:0000256" key="10">
    <source>
        <dbReference type="ARBA" id="ARBA00023242"/>
    </source>
</evidence>
<feature type="binding site" evidence="11">
    <location>
        <position position="154"/>
    </location>
    <ligand>
        <name>Zn(2+)</name>
        <dbReference type="ChEBI" id="CHEBI:29105"/>
    </ligand>
</feature>
<sequence length="391" mass="44416">MSRQKKRPAYVVEEQETFEAAGSTSQESISIGSVIDDIPMEPMAFLHGLNSGNLMQFSQQSVLREMMLQDIKTQISSLPKLENHNNGDYHFSMVLEEPPKSHWMFSMPLNKLYIRMNKTFNIDVKFKTKMPIQPLNLRAFLCFVKDVSGPVLRCQNHLSTDPIKANQSMRESLLRCENPNTTYCGTSDGKSIGERYSVLVPLNMSRSSQHSGGLVRQTLAFSFSCQNSCFGRKETCLVFCLENSNGDILGQQVLYLKICTCPKRDRNQDERQLEKTKMRLLSDAAEDDEVDGPNAKRKYRPTTLNDDVKEENESNDSTDILHVPADWQVSRTIDGNYRLVIKCEQKDLLLQSIEGIIEKAAVALLRNPQSTKLHQHANHLLNLKKCALKLP</sequence>
<evidence type="ECO:0000256" key="3">
    <source>
        <dbReference type="ARBA" id="ARBA00022703"/>
    </source>
</evidence>
<dbReference type="Gene3D" id="2.60.40.720">
    <property type="match status" value="1"/>
</dbReference>
<keyword evidence="4 11" id="KW-0479">Metal-binding</keyword>
<evidence type="ECO:0000256" key="5">
    <source>
        <dbReference type="ARBA" id="ARBA00022833"/>
    </source>
</evidence>
<dbReference type="GO" id="GO:0005634">
    <property type="term" value="C:nucleus"/>
    <property type="evidence" value="ECO:0007669"/>
    <property type="project" value="UniProtKB-SubCell"/>
</dbReference>
<evidence type="ECO:0000256" key="4">
    <source>
        <dbReference type="ARBA" id="ARBA00022723"/>
    </source>
</evidence>
<dbReference type="InterPro" id="IPR012346">
    <property type="entry name" value="p53/RUNT-type_TF_DNA-bd_sf"/>
</dbReference>
<dbReference type="InterPro" id="IPR024631">
    <property type="entry name" value="p53_C_Drosophila"/>
</dbReference>
<dbReference type="RefSeq" id="XP_023176840.1">
    <property type="nucleotide sequence ID" value="XM_023321072.2"/>
</dbReference>
<keyword evidence="7" id="KW-0238">DNA-binding</keyword>
<comment type="similarity">
    <text evidence="2">Belongs to the p53 family.</text>
</comment>
<comment type="cofactor">
    <cofactor evidence="11">
        <name>Zn(2+)</name>
        <dbReference type="ChEBI" id="CHEBI:29105"/>
    </cofactor>
    <text evidence="11">Binds 1 zinc ion per subunit.</text>
</comment>
<evidence type="ECO:0000256" key="7">
    <source>
        <dbReference type="ARBA" id="ARBA00023125"/>
    </source>
</evidence>
<name>A0A6J1MCB0_DROHY</name>